<organism evidence="4 5">
    <name type="scientific">Actinomyces viscosus</name>
    <dbReference type="NCBI Taxonomy" id="1656"/>
    <lineage>
        <taxon>Bacteria</taxon>
        <taxon>Bacillati</taxon>
        <taxon>Actinomycetota</taxon>
        <taxon>Actinomycetes</taxon>
        <taxon>Actinomycetales</taxon>
        <taxon>Actinomycetaceae</taxon>
        <taxon>Actinomyces</taxon>
    </lineage>
</organism>
<dbReference type="AlphaFoldDB" id="A0A3S4V3N7"/>
<feature type="region of interest" description="Disordered" evidence="2">
    <location>
        <begin position="1"/>
        <end position="22"/>
    </location>
</feature>
<dbReference type="KEGG" id="avc:NCTC10951_02326"/>
<feature type="domain" description="DUF4352" evidence="3">
    <location>
        <begin position="139"/>
        <end position="241"/>
    </location>
</feature>
<dbReference type="InterPro" id="IPR029051">
    <property type="entry name" value="DUF4352"/>
</dbReference>
<evidence type="ECO:0000259" key="3">
    <source>
        <dbReference type="Pfam" id="PF11611"/>
    </source>
</evidence>
<evidence type="ECO:0000256" key="1">
    <source>
        <dbReference type="ARBA" id="ARBA00022729"/>
    </source>
</evidence>
<feature type="region of interest" description="Disordered" evidence="2">
    <location>
        <begin position="66"/>
        <end position="141"/>
    </location>
</feature>
<reference evidence="4 5" key="1">
    <citation type="submission" date="2018-12" db="EMBL/GenBank/DDBJ databases">
        <authorList>
            <consortium name="Pathogen Informatics"/>
        </authorList>
    </citation>
    <scope>NUCLEOTIDE SEQUENCE [LARGE SCALE GENOMIC DNA]</scope>
    <source>
        <strain evidence="4 5">NCTC10951</strain>
    </source>
</reference>
<dbReference type="Proteomes" id="UP000268658">
    <property type="component" value="Chromosome"/>
</dbReference>
<accession>A0A3S4V3N7</accession>
<evidence type="ECO:0000313" key="4">
    <source>
        <dbReference type="EMBL" id="VEI17696.1"/>
    </source>
</evidence>
<evidence type="ECO:0000313" key="5">
    <source>
        <dbReference type="Proteomes" id="UP000268658"/>
    </source>
</evidence>
<feature type="compositionally biased region" description="Pro residues" evidence="2">
    <location>
        <begin position="7"/>
        <end position="22"/>
    </location>
</feature>
<sequence>MTSPVNPASPVPPSPAGAPAPGYPMPPAGMPLAEPKRSWFARHKILTGVGAFVGVCIVVSALNGGGGSGASSATTTPASQSVAGAASQETSGQDAAPAPAPEQAAQGDDAGKADSGKTESAASSLTFPGMQKDDVVGNAGDTIDDDGVQVTATPVAAGDATLGPTACSTITITNTSKNTLDVNALDFTLQDPAGAISNTGLLGSSNHLSASKLIAGGSVSGDVCFSTDVSAGGQYVLLYKPTLSLFGHRRAWVNNL</sequence>
<proteinExistence type="predicted"/>
<dbReference type="RefSeq" id="WP_232023049.1">
    <property type="nucleotide sequence ID" value="NZ_JASPER010000023.1"/>
</dbReference>
<feature type="compositionally biased region" description="Low complexity" evidence="2">
    <location>
        <begin position="70"/>
        <end position="83"/>
    </location>
</feature>
<evidence type="ECO:0000256" key="2">
    <source>
        <dbReference type="SAM" id="MobiDB-lite"/>
    </source>
</evidence>
<keyword evidence="1" id="KW-0732">Signal</keyword>
<dbReference type="Pfam" id="PF11611">
    <property type="entry name" value="DUF4352"/>
    <property type="match status" value="1"/>
</dbReference>
<dbReference type="EMBL" id="LR134477">
    <property type="protein sequence ID" value="VEI17696.1"/>
    <property type="molecule type" value="Genomic_DNA"/>
</dbReference>
<protein>
    <submittedName>
        <fullName evidence="4">Telomeric repeat-binding factor 2</fullName>
    </submittedName>
</protein>
<dbReference type="InterPro" id="IPR029050">
    <property type="entry name" value="Immunoprotect_excell_Ig-like"/>
</dbReference>
<gene>
    <name evidence="4" type="ORF">NCTC10951_02326</name>
</gene>
<dbReference type="Gene3D" id="2.60.40.1240">
    <property type="match status" value="1"/>
</dbReference>
<feature type="compositionally biased region" description="Low complexity" evidence="2">
    <location>
        <begin position="92"/>
        <end position="108"/>
    </location>
</feature>
<name>A0A3S4V3N7_ACTVI</name>